<dbReference type="InterPro" id="IPR033738">
    <property type="entry name" value="AsnB_N"/>
</dbReference>
<dbReference type="GO" id="GO:0004066">
    <property type="term" value="F:asparagine synthase (glutamine-hydrolyzing) activity"/>
    <property type="evidence" value="ECO:0007669"/>
    <property type="project" value="UniProtKB-EC"/>
</dbReference>
<evidence type="ECO:0000313" key="13">
    <source>
        <dbReference type="Proteomes" id="UP000317835"/>
    </source>
</evidence>
<gene>
    <name evidence="12" type="primary">asnB</name>
    <name evidence="12" type="ORF">ElP_76880</name>
</gene>
<dbReference type="GO" id="GO:0005524">
    <property type="term" value="F:ATP binding"/>
    <property type="evidence" value="ECO:0007669"/>
    <property type="project" value="UniProtKB-KW"/>
</dbReference>
<evidence type="ECO:0000313" key="12">
    <source>
        <dbReference type="EMBL" id="QDV39715.1"/>
    </source>
</evidence>
<dbReference type="CDD" id="cd01991">
    <property type="entry name" value="Asn_synthase_B_C"/>
    <property type="match status" value="1"/>
</dbReference>
<dbReference type="PROSITE" id="PS51278">
    <property type="entry name" value="GATASE_TYPE_2"/>
    <property type="match status" value="1"/>
</dbReference>
<feature type="active site" description="For GATase activity" evidence="8">
    <location>
        <position position="2"/>
    </location>
</feature>
<dbReference type="Proteomes" id="UP000317835">
    <property type="component" value="Plasmid pElP_5"/>
</dbReference>
<dbReference type="Gene3D" id="3.40.50.620">
    <property type="entry name" value="HUPs"/>
    <property type="match status" value="1"/>
</dbReference>
<dbReference type="EMBL" id="CP036431">
    <property type="protein sequence ID" value="QDV39715.1"/>
    <property type="molecule type" value="Genomic_DNA"/>
</dbReference>
<keyword evidence="5 9" id="KW-0067">ATP-binding</keyword>
<evidence type="ECO:0000256" key="8">
    <source>
        <dbReference type="PIRSR" id="PIRSR001589-1"/>
    </source>
</evidence>
<dbReference type="InterPro" id="IPR051786">
    <property type="entry name" value="ASN_synthetase/amidase"/>
</dbReference>
<evidence type="ECO:0000256" key="4">
    <source>
        <dbReference type="ARBA" id="ARBA00022741"/>
    </source>
</evidence>
<keyword evidence="4 9" id="KW-0547">Nucleotide-binding</keyword>
<evidence type="ECO:0000259" key="11">
    <source>
        <dbReference type="PROSITE" id="PS51278"/>
    </source>
</evidence>
<comment type="pathway">
    <text evidence="1">Amino-acid biosynthesis; L-asparagine biosynthesis; L-asparagine from L-aspartate (L-Gln route): step 1/1.</text>
</comment>
<sequence length="642" mass="70965">MCGIAGLIYADRDRPVDPVALKAMGDAIAHRGPDAEGFLVEPGVGLVHRRLSIIDLSGGDQPIGNEDGSVQVVFNGEIYNYRDIHRELEGRGHRFRTRSDTEVLVHLYEELGDRLVDRLRGMFAFALWDRPRGKLLLARDRLGIKPLYVYRDGEKVLFGSELKAILAHGPGLDIAVDPEALEDYLAFGFVPGPRSILKGIEKLPPAHVLEARTVPWGQHRRRYWALDFEPDDRPTPEQWQEAIRAKVDEAVRAHLVADVPVGAFLSGGLDSSVVVALGADGSPEPPRTFSIGFLEEAFSELPYARQVADRFGTRHSEQVVTPDAAELLDELAFYFDEPFADASAVPTFLVSRLARRGVKVVLSGDGGDEAFGGYARYRHDLREAAVRGMLPGWFRRSTLGPLARAWPKADWLPRPLRAKMALTNLALEPDRAYANSLSLCRPPLRRRLMARDLAAALGGHDPASAIRAPFAAAPAGDPLAAMLSADVAVILPDDFLVKVDRASMAHGLEVRPPLLDHELMELAARIPSRWKVRSGEGKWIFKRAFEDRLPSVAVHRRKQGFEIPVDDWLRGPLRALFESSVLDPRARVADLIDQPVAGRLFSHHCSGAGRHGNVLWSLLVLARWAARHLDPVGRSAPGMFTR</sequence>
<feature type="binding site" evidence="9">
    <location>
        <position position="291"/>
    </location>
    <ligand>
        <name>ATP</name>
        <dbReference type="ChEBI" id="CHEBI:30616"/>
    </ligand>
</feature>
<feature type="domain" description="Glutamine amidotransferase type-2" evidence="11">
    <location>
        <begin position="2"/>
        <end position="214"/>
    </location>
</feature>
<dbReference type="InterPro" id="IPR006426">
    <property type="entry name" value="Asn_synth_AEB"/>
</dbReference>
<dbReference type="PANTHER" id="PTHR43284">
    <property type="entry name" value="ASPARAGINE SYNTHETASE (GLUTAMINE-HYDROLYZING)"/>
    <property type="match status" value="1"/>
</dbReference>
<dbReference type="NCBIfam" id="TIGR01536">
    <property type="entry name" value="asn_synth_AEB"/>
    <property type="match status" value="1"/>
</dbReference>
<dbReference type="EC" id="6.3.5.4" evidence="3"/>
<dbReference type="GO" id="GO:0006529">
    <property type="term" value="P:asparagine biosynthetic process"/>
    <property type="evidence" value="ECO:0007669"/>
    <property type="project" value="UniProtKB-KW"/>
</dbReference>
<keyword evidence="8" id="KW-0061">Asparagine biosynthesis</keyword>
<dbReference type="Pfam" id="PF13537">
    <property type="entry name" value="GATase_7"/>
    <property type="match status" value="1"/>
</dbReference>
<evidence type="ECO:0000256" key="10">
    <source>
        <dbReference type="PIRSR" id="PIRSR001589-3"/>
    </source>
</evidence>
<feature type="binding site" evidence="9">
    <location>
        <begin position="363"/>
        <end position="364"/>
    </location>
    <ligand>
        <name>ATP</name>
        <dbReference type="ChEBI" id="CHEBI:30616"/>
    </ligand>
</feature>
<geneLocation type="plasmid" evidence="13">
    <name>pelp_5</name>
</geneLocation>
<dbReference type="SUPFAM" id="SSF52402">
    <property type="entry name" value="Adenine nucleotide alpha hydrolases-like"/>
    <property type="match status" value="1"/>
</dbReference>
<feature type="site" description="Important for beta-aspartyl-AMP intermediate formation" evidence="10">
    <location>
        <position position="365"/>
    </location>
</feature>
<organism evidence="12 13">
    <name type="scientific">Tautonia plasticadhaerens</name>
    <dbReference type="NCBI Taxonomy" id="2527974"/>
    <lineage>
        <taxon>Bacteria</taxon>
        <taxon>Pseudomonadati</taxon>
        <taxon>Planctomycetota</taxon>
        <taxon>Planctomycetia</taxon>
        <taxon>Isosphaerales</taxon>
        <taxon>Isosphaeraceae</taxon>
        <taxon>Tautonia</taxon>
    </lineage>
</organism>
<dbReference type="InterPro" id="IPR017932">
    <property type="entry name" value="GATase_2_dom"/>
</dbReference>
<proteinExistence type="inferred from homology"/>
<keyword evidence="13" id="KW-1185">Reference proteome</keyword>
<evidence type="ECO:0000256" key="2">
    <source>
        <dbReference type="ARBA" id="ARBA00005752"/>
    </source>
</evidence>
<evidence type="ECO:0000256" key="7">
    <source>
        <dbReference type="ARBA" id="ARBA00048741"/>
    </source>
</evidence>
<keyword evidence="12" id="KW-0436">Ligase</keyword>
<comment type="catalytic activity">
    <reaction evidence="7">
        <text>L-aspartate + L-glutamine + ATP + H2O = L-asparagine + L-glutamate + AMP + diphosphate + H(+)</text>
        <dbReference type="Rhea" id="RHEA:12228"/>
        <dbReference type="ChEBI" id="CHEBI:15377"/>
        <dbReference type="ChEBI" id="CHEBI:15378"/>
        <dbReference type="ChEBI" id="CHEBI:29985"/>
        <dbReference type="ChEBI" id="CHEBI:29991"/>
        <dbReference type="ChEBI" id="CHEBI:30616"/>
        <dbReference type="ChEBI" id="CHEBI:33019"/>
        <dbReference type="ChEBI" id="CHEBI:58048"/>
        <dbReference type="ChEBI" id="CHEBI:58359"/>
        <dbReference type="ChEBI" id="CHEBI:456215"/>
        <dbReference type="EC" id="6.3.5.4"/>
    </reaction>
</comment>
<dbReference type="RefSeq" id="WP_145280016.1">
    <property type="nucleotide sequence ID" value="NZ_CP036431.1"/>
</dbReference>
<evidence type="ECO:0000256" key="1">
    <source>
        <dbReference type="ARBA" id="ARBA00005187"/>
    </source>
</evidence>
<evidence type="ECO:0000256" key="5">
    <source>
        <dbReference type="ARBA" id="ARBA00022840"/>
    </source>
</evidence>
<feature type="binding site" evidence="9">
    <location>
        <position position="100"/>
    </location>
    <ligand>
        <name>L-glutamine</name>
        <dbReference type="ChEBI" id="CHEBI:58359"/>
    </ligand>
</feature>
<dbReference type="Pfam" id="PF00733">
    <property type="entry name" value="Asn_synthase"/>
    <property type="match status" value="1"/>
</dbReference>
<protein>
    <recommendedName>
        <fullName evidence="3">asparagine synthase (glutamine-hydrolyzing)</fullName>
        <ecNumber evidence="3">6.3.5.4</ecNumber>
    </recommendedName>
</protein>
<dbReference type="GO" id="GO:0005829">
    <property type="term" value="C:cytosol"/>
    <property type="evidence" value="ECO:0007669"/>
    <property type="project" value="TreeGrafter"/>
</dbReference>
<dbReference type="CDD" id="cd00712">
    <property type="entry name" value="AsnB"/>
    <property type="match status" value="1"/>
</dbReference>
<dbReference type="InterPro" id="IPR001962">
    <property type="entry name" value="Asn_synthase"/>
</dbReference>
<accession>A0A518HFW4</accession>
<evidence type="ECO:0000256" key="3">
    <source>
        <dbReference type="ARBA" id="ARBA00012737"/>
    </source>
</evidence>
<dbReference type="AlphaFoldDB" id="A0A518HFW4"/>
<keyword evidence="6 8" id="KW-0315">Glutamine amidotransferase</keyword>
<reference evidence="12 13" key="1">
    <citation type="submission" date="2019-02" db="EMBL/GenBank/DDBJ databases">
        <title>Deep-cultivation of Planctomycetes and their phenomic and genomic characterization uncovers novel biology.</title>
        <authorList>
            <person name="Wiegand S."/>
            <person name="Jogler M."/>
            <person name="Boedeker C."/>
            <person name="Pinto D."/>
            <person name="Vollmers J."/>
            <person name="Rivas-Marin E."/>
            <person name="Kohn T."/>
            <person name="Peeters S.H."/>
            <person name="Heuer A."/>
            <person name="Rast P."/>
            <person name="Oberbeckmann S."/>
            <person name="Bunk B."/>
            <person name="Jeske O."/>
            <person name="Meyerdierks A."/>
            <person name="Storesund J.E."/>
            <person name="Kallscheuer N."/>
            <person name="Luecker S."/>
            <person name="Lage O.M."/>
            <person name="Pohl T."/>
            <person name="Merkel B.J."/>
            <person name="Hornburger P."/>
            <person name="Mueller R.-W."/>
            <person name="Bruemmer F."/>
            <person name="Labrenz M."/>
            <person name="Spormann A.M."/>
            <person name="Op den Camp H."/>
            <person name="Overmann J."/>
            <person name="Amann R."/>
            <person name="Jetten M.S.M."/>
            <person name="Mascher T."/>
            <person name="Medema M.H."/>
            <person name="Devos D.P."/>
            <person name="Kaster A.-K."/>
            <person name="Ovreas L."/>
            <person name="Rohde M."/>
            <person name="Galperin M.Y."/>
            <person name="Jogler C."/>
        </authorList>
    </citation>
    <scope>NUCLEOTIDE SEQUENCE [LARGE SCALE GENOMIC DNA]</scope>
    <source>
        <strain evidence="12 13">ElP</strain>
        <plasmid evidence="13">pelp_5</plasmid>
    </source>
</reference>
<dbReference type="InterPro" id="IPR029055">
    <property type="entry name" value="Ntn_hydrolases_N"/>
</dbReference>
<evidence type="ECO:0000256" key="9">
    <source>
        <dbReference type="PIRSR" id="PIRSR001589-2"/>
    </source>
</evidence>
<dbReference type="KEGG" id="tpla:ElP_76880"/>
<dbReference type="InterPro" id="IPR014729">
    <property type="entry name" value="Rossmann-like_a/b/a_fold"/>
</dbReference>
<dbReference type="Gene3D" id="3.60.20.10">
    <property type="entry name" value="Glutamine Phosphoribosylpyrophosphate, subunit 1, domain 1"/>
    <property type="match status" value="1"/>
</dbReference>
<evidence type="ECO:0000256" key="6">
    <source>
        <dbReference type="ARBA" id="ARBA00022962"/>
    </source>
</evidence>
<dbReference type="PANTHER" id="PTHR43284:SF1">
    <property type="entry name" value="ASPARAGINE SYNTHETASE"/>
    <property type="match status" value="1"/>
</dbReference>
<keyword evidence="12" id="KW-0614">Plasmid</keyword>
<dbReference type="OrthoDB" id="9763290at2"/>
<name>A0A518HFW4_9BACT</name>
<comment type="similarity">
    <text evidence="2">Belongs to the asparagine synthetase family.</text>
</comment>
<dbReference type="SUPFAM" id="SSF56235">
    <property type="entry name" value="N-terminal nucleophile aminohydrolases (Ntn hydrolases)"/>
    <property type="match status" value="1"/>
</dbReference>
<dbReference type="PIRSF" id="PIRSF001589">
    <property type="entry name" value="Asn_synthetase_glu-h"/>
    <property type="match status" value="1"/>
</dbReference>
<keyword evidence="8" id="KW-0028">Amino-acid biosynthesis</keyword>